<comment type="function">
    <text evidence="6">Subunit of the V1 complex of vacuolar(H+)-ATPase (V-ATPase), a multisubunit enzyme composed of a peripheral complex (V1) that hydrolyzes ATP and a membrane integral complex (V0) that translocates protons. V-ATPase is responsible for acidifying and maintaining the pH of intracellular compartments and in some cell types, is targeted to the plasma membrane, where it is responsible for acidifying the extracellular environment. Subunit C is necessary for the assembly of the catalytic sector of the enzyme and is likely to have a specific function in its catalytic activity.</text>
</comment>
<dbReference type="EMBL" id="WIXP02000001">
    <property type="protein sequence ID" value="KAF6216585.1"/>
    <property type="molecule type" value="Genomic_DNA"/>
</dbReference>
<reference evidence="7" key="1">
    <citation type="journal article" date="2021" name="Mol. Ecol. Resour.">
        <title>Apolygus lucorum genome provides insights into omnivorousness and mesophyll feeding.</title>
        <authorList>
            <person name="Liu Y."/>
            <person name="Liu H."/>
            <person name="Wang H."/>
            <person name="Huang T."/>
            <person name="Liu B."/>
            <person name="Yang B."/>
            <person name="Yin L."/>
            <person name="Li B."/>
            <person name="Zhang Y."/>
            <person name="Zhang S."/>
            <person name="Jiang F."/>
            <person name="Zhang X."/>
            <person name="Ren Y."/>
            <person name="Wang B."/>
            <person name="Wang S."/>
            <person name="Lu Y."/>
            <person name="Wu K."/>
            <person name="Fan W."/>
            <person name="Wang G."/>
        </authorList>
    </citation>
    <scope>NUCLEOTIDE SEQUENCE</scope>
    <source>
        <strain evidence="7">12Hb</strain>
    </source>
</reference>
<comment type="subunit">
    <text evidence="6">V-ATPase is a heteromultimeric enzyme made up of two complexes: the ATP-hydrolytic V1 complex and the proton translocation V0 complex. The V1 complex consists of three catalytic AB heterodimers that form a heterohexamer, three peripheral stalks each consisting of EG heterodimers, one central rotor including subunits D and F, and the regulatory subunits C and H. The proton translocation complex V0 consists of the proton transport subunit a, a ring of proteolipid subunits c9c'', rotary subunit d, subunits e and f, and two accessory subunits.</text>
</comment>
<comment type="caution">
    <text evidence="7">The sequence shown here is derived from an EMBL/GenBank/DDBJ whole genome shotgun (WGS) entry which is preliminary data.</text>
</comment>
<dbReference type="FunFam" id="3.30.70.1180:FF:000003">
    <property type="entry name" value="V-type proton ATPase subunit C"/>
    <property type="match status" value="1"/>
</dbReference>
<sequence>MNNLTSKQHELSQNYKFHIPDLKVGTLDQLVGLSDDLGKLDSFVDQVTHKVAQYLGDVLEDTKDKLHENLMANNMDLPSYLTKFNWDMAKYPVKQSLRNIADIISKQVSQIDVDLKSKSTAYNNLKSNLLNMEKKQSGSLLTRNLGDLVKKEHFILDSEYLTTLLVVVPKLAMQDWNITYERLSNMIVPRSSQIIHQDNDYALFTVTLFKKVVDEFKTHAREKKFVVREFTYNEEELAAGKTEVAKLATDKKKQFGPLVRWLKVNFSECFCAWIHVKALRVFVESVLRYGLPVNFQAMLLHPHKKSMKRLRDVLNQLYGHLDSSAQQQGGGNSASAATDAVDIPGLGFGQADYYPYVYYKMNIDMLDSKV</sequence>
<keyword evidence="8" id="KW-1185">Reference proteome</keyword>
<name>A0A6A4K4N0_APOLU</name>
<dbReference type="OrthoDB" id="6605928at2759"/>
<dbReference type="Proteomes" id="UP000466442">
    <property type="component" value="Linkage Group LG1"/>
</dbReference>
<keyword evidence="4 6" id="KW-0406">Ion transport</keyword>
<evidence type="ECO:0000256" key="2">
    <source>
        <dbReference type="ARBA" id="ARBA00022448"/>
    </source>
</evidence>
<dbReference type="SUPFAM" id="SSF118203">
    <property type="entry name" value="Vacuolar ATP synthase subunit C"/>
    <property type="match status" value="1"/>
</dbReference>
<comment type="similarity">
    <text evidence="1 6">Belongs to the V-ATPase C subunit family.</text>
</comment>
<gene>
    <name evidence="7" type="ORF">GE061_000928</name>
</gene>
<evidence type="ECO:0000256" key="1">
    <source>
        <dbReference type="ARBA" id="ARBA00006138"/>
    </source>
</evidence>
<dbReference type="Pfam" id="PF03223">
    <property type="entry name" value="V-ATPase_C"/>
    <property type="match status" value="1"/>
</dbReference>
<evidence type="ECO:0000313" key="7">
    <source>
        <dbReference type="EMBL" id="KAF6216585.1"/>
    </source>
</evidence>
<dbReference type="GO" id="GO:0000221">
    <property type="term" value="C:vacuolar proton-transporting V-type ATPase, V1 domain"/>
    <property type="evidence" value="ECO:0007669"/>
    <property type="project" value="TreeGrafter"/>
</dbReference>
<accession>A0A6A4K4N0</accession>
<dbReference type="Gene3D" id="1.20.1460.10">
    <property type="entry name" value="subunit c (vma5p) of the yeast v-atpase, domain 2"/>
    <property type="match status" value="1"/>
</dbReference>
<dbReference type="CDD" id="cd14785">
    <property type="entry name" value="V-ATPase_C"/>
    <property type="match status" value="1"/>
</dbReference>
<evidence type="ECO:0000313" key="8">
    <source>
        <dbReference type="Proteomes" id="UP000466442"/>
    </source>
</evidence>
<dbReference type="AlphaFoldDB" id="A0A6A4K4N0"/>
<protein>
    <recommendedName>
        <fullName evidence="5 6">V-type proton ATPase subunit C</fullName>
    </recommendedName>
</protein>
<dbReference type="GO" id="GO:0005765">
    <property type="term" value="C:lysosomal membrane"/>
    <property type="evidence" value="ECO:0007669"/>
    <property type="project" value="TreeGrafter"/>
</dbReference>
<dbReference type="PANTHER" id="PTHR10137:SF0">
    <property type="entry name" value="V-TYPE PROTON ATPASE SUBUNIT C"/>
    <property type="match status" value="1"/>
</dbReference>
<dbReference type="Gene3D" id="3.30.70.1180">
    <property type="entry name" value="Vacuolar atp synthase subunit c, domain 1"/>
    <property type="match status" value="1"/>
</dbReference>
<proteinExistence type="inferred from homology"/>
<evidence type="ECO:0000256" key="5">
    <source>
        <dbReference type="ARBA" id="ARBA00071118"/>
    </source>
</evidence>
<dbReference type="InterPro" id="IPR036132">
    <property type="entry name" value="Vac_ATP_synth_c_sf"/>
</dbReference>
<evidence type="ECO:0000256" key="6">
    <source>
        <dbReference type="RuleBase" id="RU364010"/>
    </source>
</evidence>
<dbReference type="GO" id="GO:0046961">
    <property type="term" value="F:proton-transporting ATPase activity, rotational mechanism"/>
    <property type="evidence" value="ECO:0007669"/>
    <property type="project" value="InterPro"/>
</dbReference>
<evidence type="ECO:0000256" key="4">
    <source>
        <dbReference type="ARBA" id="ARBA00023065"/>
    </source>
</evidence>
<dbReference type="FunFam" id="3.30.70.100:FF:000002">
    <property type="entry name" value="V-type proton ATPase subunit C"/>
    <property type="match status" value="1"/>
</dbReference>
<keyword evidence="2 6" id="KW-0813">Transport</keyword>
<dbReference type="Gene3D" id="3.30.70.100">
    <property type="match status" value="1"/>
</dbReference>
<dbReference type="PANTHER" id="PTHR10137">
    <property type="entry name" value="V-TYPE PROTON ATPASE SUBUNIT C"/>
    <property type="match status" value="1"/>
</dbReference>
<organism evidence="7 8">
    <name type="scientific">Apolygus lucorum</name>
    <name type="common">Small green plant bug</name>
    <name type="synonym">Lygocoris lucorum</name>
    <dbReference type="NCBI Taxonomy" id="248454"/>
    <lineage>
        <taxon>Eukaryota</taxon>
        <taxon>Metazoa</taxon>
        <taxon>Ecdysozoa</taxon>
        <taxon>Arthropoda</taxon>
        <taxon>Hexapoda</taxon>
        <taxon>Insecta</taxon>
        <taxon>Pterygota</taxon>
        <taxon>Neoptera</taxon>
        <taxon>Paraneoptera</taxon>
        <taxon>Hemiptera</taxon>
        <taxon>Heteroptera</taxon>
        <taxon>Panheteroptera</taxon>
        <taxon>Cimicomorpha</taxon>
        <taxon>Miridae</taxon>
        <taxon>Mirini</taxon>
        <taxon>Apolygus</taxon>
    </lineage>
</organism>
<dbReference type="InterPro" id="IPR004907">
    <property type="entry name" value="ATPase_V1-cplx_csu"/>
</dbReference>
<evidence type="ECO:0000256" key="3">
    <source>
        <dbReference type="ARBA" id="ARBA00022781"/>
    </source>
</evidence>
<keyword evidence="3 6" id="KW-0375">Hydrogen ion transport</keyword>